<dbReference type="InterPro" id="IPR026919">
    <property type="entry name" value="ADGRV1"/>
</dbReference>
<dbReference type="EMBL" id="AMQN01005162">
    <property type="status" value="NOT_ANNOTATED_CDS"/>
    <property type="molecule type" value="Genomic_DNA"/>
</dbReference>
<accession>R7V4F2</accession>
<reference evidence="6 8" key="2">
    <citation type="journal article" date="2013" name="Nature">
        <title>Insights into bilaterian evolution from three spiralian genomes.</title>
        <authorList>
            <person name="Simakov O."/>
            <person name="Marletaz F."/>
            <person name="Cho S.J."/>
            <person name="Edsinger-Gonzales E."/>
            <person name="Havlak P."/>
            <person name="Hellsten U."/>
            <person name="Kuo D.H."/>
            <person name="Larsson T."/>
            <person name="Lv J."/>
            <person name="Arendt D."/>
            <person name="Savage R."/>
            <person name="Osoegawa K."/>
            <person name="de Jong P."/>
            <person name="Grimwood J."/>
            <person name="Chapman J.A."/>
            <person name="Shapiro H."/>
            <person name="Aerts A."/>
            <person name="Otillar R.P."/>
            <person name="Terry A.Y."/>
            <person name="Boore J.L."/>
            <person name="Grigoriev I.V."/>
            <person name="Lindberg D.R."/>
            <person name="Seaver E.C."/>
            <person name="Weisblat D.A."/>
            <person name="Putnam N.H."/>
            <person name="Rokhsar D.S."/>
        </authorList>
    </citation>
    <scope>NUCLEOTIDE SEQUENCE</scope>
    <source>
        <strain evidence="6 8">I ESC-2004</strain>
    </source>
</reference>
<dbReference type="Gene3D" id="2.60.120.200">
    <property type="match status" value="1"/>
</dbReference>
<sequence length="2780" mass="302841">EDLSPAQGTVAFKGGQSTQQLQLQVVADKIPENDETLLVRLTQAEGGSSVQSSGNRPQIDPTRNQLEVLIKMNDAPIRFTQMEYRVDELNYDQTLFVEVTRGIDDAAGGQLGPIEQPATVQYVILPVSCTPEEDFIAQNSTLVFSSGSQTARIAITILSDMLPEEEEVLLVQLINPQGDAVVAQPTQTSIVINANDDPNGVISIAATDHSVRPMLTVNEDQSSIINVDVIRNGGTFGEVSVDWFLESNYTRLDEEEVDIEPSVGRLTFAPGEGQKTLVFNIIQDNIPEPAEVFVFQLIPSSVTGGARAEGILVADLVIEDSDGGHGVVQFNPDDFQTLDSTENPRRLVLSLSRTGGSIDVITIFYDVEYVEQGIDPVSAAAMLVGRLPGSIELTANQASYTVEILIREEAFLHVGAHFNIHLTNVKLGNKASTSRSFNSPKLGSKNTTRVQVGPEDANGEIGFEGLQEVNVHEPDDDVGITEVILHVARVGTNGEARVSWRIEASGSNPDHITSEDLEPRSGTIAMQSGESLAALKFNVLADQLSEMDETLKVILENAQPRETQRLRVGYESLNVVILENDYPGGVFEISESTPAHYDEEVDVMEITVVRTGGALVPRELEYYIEPNGEEEFYGSLNVIKFRAGEVEKKINVIARKDGVPELTETFTLKIRSFGEKLATIGARDSLGVTVAANEQPYGQFQFPSEEFTVTIDETKGDNIQVARLAVERFNGRFDQSNVTWTVEDNVDLTPQSGSLVFDIVPFYSCSILCHASLLQIPEGHETFTVTLTSASGLAILGNFLEAFVAIRKNDDAIYFKEPSKVRLSEPGVHTFTVFRDGPTDRINSIDYKTVAGDESEEGSDYVPIQGQLLFDLGETEKQISIEILGDDFPEPDEEVIIMLFNPVGDVSAFYAPNATVTIAANDQANGVFRFVAPFTLQVKEEQTAEFEIIREVGHYYAASVFYEILRVETNLRVSPGEDFVSGVGFAFFKDNQELSSIEVTPINDEKPEFEETFKIRLLNVTVDKLDLQSGVLADVNQEVILEVKPSNDPNGYIVFPLESREISVAEDVLTGSEASTLATLQVQRQNGAFDEIQVAWEAFSYRIAGAGGFPPLLDLLFLGQVPDSVTEKQDKQRRSTGTLVLQFDGCTECYVRVPSEYQPSSSVIRGGFSISAWLQTSATSNGYIVAKTTDDGQQFYALKVSTVNSENFDSLTIEFRYSTVDAPNNQVASASTQSNTADGRWHLVVASVLEDSCTFYVDGVNIGTATLVGSRLADGVGSLLVGTLKPGIEAYQGLMQDVRIFTRTLDEGEVREIYLTPSVEDLSPISGYLTFPDGVRTKDIMIQALQDIEEESNELFDVKIISAKGGARISDLHSSAVLTVLKSDNANGLFGFSGACALTEPEGEASIVECMVSRSRGDADFVKVTYNVMKDIGTGMIIAHDDFVNATGSITFQPGERLKLISVQVLDDMEPEVPEDFEIHLVETLAEDGLVGSTATSGASIDPLHNTQNISLPESDFPFGLIEFSASEVPPQPGDPIIPPATQPVKVNVLEEEGVVSLLVVRAQGLLGDVLVEWRTVDGSARSAGKTPPDFEAQTNLLSFMDGQRYATIDIIILDNDIPESSKSFTVQLLNPSGGAAIGIGSEVEVNIQHSDQAFGVFMFADYALFRSVEEVSTEEEQGLPYSDVGLAVARRGGTIGSVNITWEIQSSSSEDFLESSGTLTFNPGQDQKDLVLRVRDDVTPELEESFWVILKSVSRGSLGEEARLRSNLKIIANDNPYGTFVIPSSMRPIHVDEDFAVATITVERSELSGSYGTVRVDYSTLNPWESFPYLPGSITRASITDFFNTTGSLVFEAGEKSKHFNVTIREDLLPEIEETIFARLTGAHLLLGMDAIGQYNSLIHFNMRCFVHAVKDSPKLGSLTDTYAQIIINKNDDPHGVLELSASEVMVSEEFIGTLVEVVRKGGSFGTVQVQYATISQSAIDGLDFSRSPSSDILLLNGETSKAIPVEIVNDRVPELRETFVVRLLDQVTGGATLGDITEAVVTITESDQPYGSFGFESESMIANEPETENENSVVEIPVIRRGGSRGVVAVKWEATYKGETPSNDISPTSGTVYFVSNEARQMITLSVLHDEVPEGLQDITFTLTSANNGGVVDMTKKTFTLQLLPNDNPYGTVQFPSHMLSVDEGLDDSQPQTLPVARVGGNYGRLLVSYVIRQLDLVDVVTSNSQSVFDFYNEGKMGAPSPNIGTTFDVENQVNPYMSCASICLVTEACRSFAFSSEARDCIWYEASDYEMLDNRTGYTFRSKNMDMISPLYEGRAAPGKDFQPSQGQVFIEDGFSEASIPVIILSDVLPELPEYFTAVLTNVELVGMAATNPSNLPQLGTVIEATVAIAANDDANGIFHIYSNDPRAQDDGHKVMVEERGKLAVELIVHRQGGTIGTVSVAWFIDADRTTASRGADYIADGATLTFQPGESMQTVTLSIVDDAIPEDDEVIFVGLRNADGGASIAGNAAAVEVVLMANDFVGGQIRFKQTNHLVNEGDLLVLQVIRSSPGLGTVSVDWSVQAVNSDPPERRFRIHSGTLFFQEGELERIIQLHVLVDNEPKINQEYQVILFDVQSDGVRETGQAELHPQNAVAVVTIEGGNEPHGVVSFALSSLDRTASESENTIQLTIDRKFGSIGTIQVHYDVKGGYLVAPSENTVPASPDIDFRSVSNGVIALFDGDNSGLIYVQLMEDEIPEVDEVFLVNLTRVELIEPSYSTFRPKLGECIFLASSLILIY</sequence>
<dbReference type="Gene3D" id="2.60.40.2030">
    <property type="match status" value="18"/>
</dbReference>
<feature type="domain" description="Calx-beta" evidence="5">
    <location>
        <begin position="573"/>
        <end position="671"/>
    </location>
</feature>
<dbReference type="EMBL" id="KB295285">
    <property type="protein sequence ID" value="ELU13347.1"/>
    <property type="molecule type" value="Genomic_DNA"/>
</dbReference>
<evidence type="ECO:0000313" key="7">
    <source>
        <dbReference type="EnsemblMetazoa" id="CapteP91039"/>
    </source>
</evidence>
<evidence type="ECO:0000256" key="4">
    <source>
        <dbReference type="SAM" id="MobiDB-lite"/>
    </source>
</evidence>
<evidence type="ECO:0000313" key="6">
    <source>
        <dbReference type="EMBL" id="ELU13347.1"/>
    </source>
</evidence>
<feature type="domain" description="Calx-beta" evidence="5">
    <location>
        <begin position="1926"/>
        <end position="2026"/>
    </location>
</feature>
<feature type="region of interest" description="Disordered" evidence="4">
    <location>
        <begin position="433"/>
        <end position="455"/>
    </location>
</feature>
<feature type="domain" description="Calx-beta" evidence="5">
    <location>
        <begin position="1644"/>
        <end position="1752"/>
    </location>
</feature>
<organism evidence="6">
    <name type="scientific">Capitella teleta</name>
    <name type="common">Polychaete worm</name>
    <dbReference type="NCBI Taxonomy" id="283909"/>
    <lineage>
        <taxon>Eukaryota</taxon>
        <taxon>Metazoa</taxon>
        <taxon>Spiralia</taxon>
        <taxon>Lophotrochozoa</taxon>
        <taxon>Annelida</taxon>
        <taxon>Polychaeta</taxon>
        <taxon>Sedentaria</taxon>
        <taxon>Scolecida</taxon>
        <taxon>Capitellidae</taxon>
        <taxon>Capitella</taxon>
    </lineage>
</organism>
<dbReference type="SUPFAM" id="SSF141072">
    <property type="entry name" value="CalX-like"/>
    <property type="match status" value="20"/>
</dbReference>
<dbReference type="GO" id="GO:0010855">
    <property type="term" value="F:adenylate cyclase inhibitor activity"/>
    <property type="evidence" value="ECO:0007669"/>
    <property type="project" value="TreeGrafter"/>
</dbReference>
<keyword evidence="1" id="KW-0732">Signal</keyword>
<feature type="domain" description="Calx-beta" evidence="5">
    <location>
        <begin position="1377"/>
        <end position="1482"/>
    </location>
</feature>
<proteinExistence type="predicted"/>
<dbReference type="EnsemblMetazoa" id="CapteT91039">
    <property type="protein sequence ID" value="CapteP91039"/>
    <property type="gene ID" value="CapteG91039"/>
</dbReference>
<dbReference type="PANTHER" id="PTHR46682">
    <property type="entry name" value="ADHESION G-PROTEIN COUPLED RECEPTOR V1"/>
    <property type="match status" value="1"/>
</dbReference>
<reference evidence="7" key="3">
    <citation type="submission" date="2015-06" db="UniProtKB">
        <authorList>
            <consortium name="EnsemblMetazoa"/>
        </authorList>
    </citation>
    <scope>IDENTIFICATION</scope>
</reference>
<feature type="domain" description="Calx-beta" evidence="5">
    <location>
        <begin position="1527"/>
        <end position="1630"/>
    </location>
</feature>
<dbReference type="OMA" id="MEEFTIM"/>
<dbReference type="STRING" id="283909.R7V4F2"/>
<dbReference type="Proteomes" id="UP000014760">
    <property type="component" value="Unassembled WGS sequence"/>
</dbReference>
<keyword evidence="8" id="KW-1185">Reference proteome</keyword>
<keyword evidence="2" id="KW-0677">Repeat</keyword>
<dbReference type="GO" id="GO:0001965">
    <property type="term" value="F:G-protein alpha-subunit binding"/>
    <property type="evidence" value="ECO:0007669"/>
    <property type="project" value="TreeGrafter"/>
</dbReference>
<gene>
    <name evidence="6" type="ORF">CAPTEDRAFT_91039</name>
</gene>
<dbReference type="EMBL" id="AMQN01005161">
    <property type="status" value="NOT_ANNOTATED_CDS"/>
    <property type="molecule type" value="Genomic_DNA"/>
</dbReference>
<evidence type="ECO:0000313" key="8">
    <source>
        <dbReference type="Proteomes" id="UP000014760"/>
    </source>
</evidence>
<dbReference type="SMART" id="SM00237">
    <property type="entry name" value="Calx_beta"/>
    <property type="match status" value="9"/>
</dbReference>
<name>R7V4F2_CAPTE</name>
<dbReference type="InterPro" id="IPR003644">
    <property type="entry name" value="Calx_beta"/>
</dbReference>
<reference evidence="8" key="1">
    <citation type="submission" date="2012-12" db="EMBL/GenBank/DDBJ databases">
        <authorList>
            <person name="Hellsten U."/>
            <person name="Grimwood J."/>
            <person name="Chapman J.A."/>
            <person name="Shapiro H."/>
            <person name="Aerts A."/>
            <person name="Otillar R.P."/>
            <person name="Terry A.Y."/>
            <person name="Boore J.L."/>
            <person name="Simakov O."/>
            <person name="Marletaz F."/>
            <person name="Cho S.-J."/>
            <person name="Edsinger-Gonzales E."/>
            <person name="Havlak P."/>
            <person name="Kuo D.-H."/>
            <person name="Larsson T."/>
            <person name="Lv J."/>
            <person name="Arendt D."/>
            <person name="Savage R."/>
            <person name="Osoegawa K."/>
            <person name="de Jong P."/>
            <person name="Lindberg D.R."/>
            <person name="Seaver E.C."/>
            <person name="Weisblat D.A."/>
            <person name="Putnam N.H."/>
            <person name="Grigoriev I.V."/>
            <person name="Rokhsar D.S."/>
        </authorList>
    </citation>
    <scope>NUCLEOTIDE SEQUENCE</scope>
    <source>
        <strain evidence="8">I ESC-2004</strain>
    </source>
</reference>
<dbReference type="GO" id="GO:0005737">
    <property type="term" value="C:cytoplasm"/>
    <property type="evidence" value="ECO:0007669"/>
    <property type="project" value="TreeGrafter"/>
</dbReference>
<feature type="domain" description="Calx-beta" evidence="5">
    <location>
        <begin position="2389"/>
        <end position="2500"/>
    </location>
</feature>
<dbReference type="Pfam" id="PF13385">
    <property type="entry name" value="Laminin_G_3"/>
    <property type="match status" value="1"/>
</dbReference>
<dbReference type="GO" id="GO:0016020">
    <property type="term" value="C:membrane"/>
    <property type="evidence" value="ECO:0007669"/>
    <property type="project" value="InterPro"/>
</dbReference>
<protein>
    <recommendedName>
        <fullName evidence="5">Calx-beta domain-containing protein</fullName>
    </recommendedName>
</protein>
<dbReference type="InterPro" id="IPR013320">
    <property type="entry name" value="ConA-like_dom_sf"/>
</dbReference>
<dbReference type="HOGENOM" id="CLU_000282_0_0_1"/>
<dbReference type="PANTHER" id="PTHR46682:SF1">
    <property type="entry name" value="ADHESION G-PROTEIN COUPLED RECEPTOR V1"/>
    <property type="match status" value="1"/>
</dbReference>
<dbReference type="GO" id="GO:0004930">
    <property type="term" value="F:G protein-coupled receptor activity"/>
    <property type="evidence" value="ECO:0007669"/>
    <property type="project" value="InterPro"/>
</dbReference>
<feature type="compositionally biased region" description="Polar residues" evidence="4">
    <location>
        <begin position="433"/>
        <end position="450"/>
    </location>
</feature>
<evidence type="ECO:0000256" key="1">
    <source>
        <dbReference type="ARBA" id="ARBA00022729"/>
    </source>
</evidence>
<feature type="domain" description="Calx-beta" evidence="5">
    <location>
        <begin position="802"/>
        <end position="900"/>
    </location>
</feature>
<feature type="non-terminal residue" evidence="6">
    <location>
        <position position="1"/>
    </location>
</feature>
<dbReference type="Pfam" id="PF03160">
    <property type="entry name" value="Calx-beta"/>
    <property type="match status" value="17"/>
</dbReference>
<dbReference type="FunFam" id="2.60.40.2030:FF:000017">
    <property type="entry name" value="Adhesion G protein-coupled receptor V1"/>
    <property type="match status" value="2"/>
</dbReference>
<evidence type="ECO:0000256" key="3">
    <source>
        <dbReference type="ARBA" id="ARBA00022837"/>
    </source>
</evidence>
<evidence type="ECO:0000259" key="5">
    <source>
        <dbReference type="SMART" id="SM00237"/>
    </source>
</evidence>
<keyword evidence="3" id="KW-0106">Calcium</keyword>
<evidence type="ECO:0000256" key="2">
    <source>
        <dbReference type="ARBA" id="ARBA00022737"/>
    </source>
</evidence>
<feature type="domain" description="Calx-beta" evidence="5">
    <location>
        <begin position="2041"/>
        <end position="2146"/>
    </location>
</feature>
<dbReference type="InterPro" id="IPR038081">
    <property type="entry name" value="CalX-like_sf"/>
</dbReference>
<dbReference type="GO" id="GO:0071277">
    <property type="term" value="P:cellular response to calcium ion"/>
    <property type="evidence" value="ECO:0007669"/>
    <property type="project" value="TreeGrafter"/>
</dbReference>
<feature type="domain" description="Calx-beta" evidence="5">
    <location>
        <begin position="189"/>
        <end position="298"/>
    </location>
</feature>
<dbReference type="OrthoDB" id="2324346at2759"/>
<dbReference type="SUPFAM" id="SSF49899">
    <property type="entry name" value="Concanavalin A-like lectins/glucanases"/>
    <property type="match status" value="1"/>
</dbReference>